<protein>
    <submittedName>
        <fullName evidence="1">Uncharacterized protein</fullName>
    </submittedName>
</protein>
<name>A0A0A9E283_ARUDO</name>
<dbReference type="EMBL" id="GBRH01204797">
    <property type="protein sequence ID" value="JAD93098.1"/>
    <property type="molecule type" value="Transcribed_RNA"/>
</dbReference>
<evidence type="ECO:0000313" key="1">
    <source>
        <dbReference type="EMBL" id="JAD93098.1"/>
    </source>
</evidence>
<organism evidence="1">
    <name type="scientific">Arundo donax</name>
    <name type="common">Giant reed</name>
    <name type="synonym">Donax arundinaceus</name>
    <dbReference type="NCBI Taxonomy" id="35708"/>
    <lineage>
        <taxon>Eukaryota</taxon>
        <taxon>Viridiplantae</taxon>
        <taxon>Streptophyta</taxon>
        <taxon>Embryophyta</taxon>
        <taxon>Tracheophyta</taxon>
        <taxon>Spermatophyta</taxon>
        <taxon>Magnoliopsida</taxon>
        <taxon>Liliopsida</taxon>
        <taxon>Poales</taxon>
        <taxon>Poaceae</taxon>
        <taxon>PACMAD clade</taxon>
        <taxon>Arundinoideae</taxon>
        <taxon>Arundineae</taxon>
        <taxon>Arundo</taxon>
    </lineage>
</organism>
<reference evidence="1" key="1">
    <citation type="submission" date="2014-09" db="EMBL/GenBank/DDBJ databases">
        <authorList>
            <person name="Magalhaes I.L.F."/>
            <person name="Oliveira U."/>
            <person name="Santos F.R."/>
            <person name="Vidigal T.H.D.A."/>
            <person name="Brescovit A.D."/>
            <person name="Santos A.J."/>
        </authorList>
    </citation>
    <scope>NUCLEOTIDE SEQUENCE</scope>
    <source>
        <tissue evidence="1">Shoot tissue taken approximately 20 cm above the soil surface</tissue>
    </source>
</reference>
<dbReference type="AlphaFoldDB" id="A0A0A9E283"/>
<sequence>MIWYLKEHIASFGVKLHTNGPFQEQFINFVALCRCL</sequence>
<reference evidence="1" key="2">
    <citation type="journal article" date="2015" name="Data Brief">
        <title>Shoot transcriptome of the giant reed, Arundo donax.</title>
        <authorList>
            <person name="Barrero R.A."/>
            <person name="Guerrero F.D."/>
            <person name="Moolhuijzen P."/>
            <person name="Goolsby J.A."/>
            <person name="Tidwell J."/>
            <person name="Bellgard S.E."/>
            <person name="Bellgard M.I."/>
        </authorList>
    </citation>
    <scope>NUCLEOTIDE SEQUENCE</scope>
    <source>
        <tissue evidence="1">Shoot tissue taken approximately 20 cm above the soil surface</tissue>
    </source>
</reference>
<proteinExistence type="predicted"/>
<accession>A0A0A9E283</accession>